<feature type="domain" description="Protein FecR C-terminal" evidence="3">
    <location>
        <begin position="318"/>
        <end position="386"/>
    </location>
</feature>
<dbReference type="InterPro" id="IPR012373">
    <property type="entry name" value="Ferrdict_sens_TM"/>
</dbReference>
<dbReference type="Gene3D" id="2.60.120.1440">
    <property type="match status" value="1"/>
</dbReference>
<evidence type="ECO:0000259" key="2">
    <source>
        <dbReference type="Pfam" id="PF04773"/>
    </source>
</evidence>
<evidence type="ECO:0000256" key="1">
    <source>
        <dbReference type="SAM" id="Phobius"/>
    </source>
</evidence>
<organism evidence="4 5">
    <name type="scientific">Butyricimonas hominis</name>
    <dbReference type="NCBI Taxonomy" id="2763032"/>
    <lineage>
        <taxon>Bacteria</taxon>
        <taxon>Pseudomonadati</taxon>
        <taxon>Bacteroidota</taxon>
        <taxon>Bacteroidia</taxon>
        <taxon>Bacteroidales</taxon>
        <taxon>Odoribacteraceae</taxon>
        <taxon>Butyricimonas</taxon>
    </lineage>
</organism>
<accession>A0ABR7D4S8</accession>
<evidence type="ECO:0000313" key="4">
    <source>
        <dbReference type="EMBL" id="MBC5622942.1"/>
    </source>
</evidence>
<reference evidence="4 5" key="1">
    <citation type="submission" date="2020-08" db="EMBL/GenBank/DDBJ databases">
        <title>Genome public.</title>
        <authorList>
            <person name="Liu C."/>
            <person name="Sun Q."/>
        </authorList>
    </citation>
    <scope>NUCLEOTIDE SEQUENCE [LARGE SCALE GENOMIC DNA]</scope>
    <source>
        <strain evidence="4 5">NSJ-56</strain>
    </source>
</reference>
<feature type="transmembrane region" description="Helical" evidence="1">
    <location>
        <begin position="92"/>
        <end position="110"/>
    </location>
</feature>
<dbReference type="PANTHER" id="PTHR30273">
    <property type="entry name" value="PERIPLASMIC SIGNAL SENSOR AND SIGMA FACTOR ACTIVATOR FECR-RELATED"/>
    <property type="match status" value="1"/>
</dbReference>
<feature type="domain" description="FecR protein" evidence="2">
    <location>
        <begin position="183"/>
        <end position="275"/>
    </location>
</feature>
<dbReference type="InterPro" id="IPR006860">
    <property type="entry name" value="FecR"/>
</dbReference>
<dbReference type="RefSeq" id="WP_186977848.1">
    <property type="nucleotide sequence ID" value="NZ_JACOOH010000008.1"/>
</dbReference>
<evidence type="ECO:0000259" key="3">
    <source>
        <dbReference type="Pfam" id="PF16344"/>
    </source>
</evidence>
<dbReference type="EMBL" id="JACOOH010000008">
    <property type="protein sequence ID" value="MBC5622942.1"/>
    <property type="molecule type" value="Genomic_DNA"/>
</dbReference>
<keyword evidence="1" id="KW-0812">Transmembrane</keyword>
<dbReference type="Pfam" id="PF16344">
    <property type="entry name" value="FecR_C"/>
    <property type="match status" value="1"/>
</dbReference>
<protein>
    <submittedName>
        <fullName evidence="4">FecR domain-containing protein</fullName>
    </submittedName>
</protein>
<dbReference type="InterPro" id="IPR032508">
    <property type="entry name" value="FecR_C"/>
</dbReference>
<dbReference type="Proteomes" id="UP000646484">
    <property type="component" value="Unassembled WGS sequence"/>
</dbReference>
<dbReference type="PANTHER" id="PTHR30273:SF2">
    <property type="entry name" value="PROTEIN FECR"/>
    <property type="match status" value="1"/>
</dbReference>
<keyword evidence="1" id="KW-0472">Membrane</keyword>
<name>A0ABR7D4S8_9BACT</name>
<sequence length="388" mass="44234">MQIRDDDRIKQLILNHVKGELDDAGERELRVWREANEEHEEMFQRLVSMRNLEEGFRRFVKSPEAENWAWERILNRTTCGGRRVRKLSWIRYAAMFVLPLVIGGIVYFSLNREGEKAQVAVVAEITPGKAKAELILPGGDKVLLTDGTNRTVGNGVSNAGDTLRYEDAEGGQPGGTEEYHLLRIPRGGEYTLVLADGTTVYLNAESELRYPVKFSGERRKVYLRGEAYFDVAHDEQKPFTVEARGVEVLVLGTSFGVRAYEGEENVLTTLVQGRVDVSAEGQRVKLIPGQQADFNRESERLTVAEVDVELYVGWKDGRLVFDNQPLSIILDELGRWYSFDVTYANEELKRIPYSVNIKKHEDIAHVLKFIERTGKVKFEINENKIRVK</sequence>
<dbReference type="Pfam" id="PF04773">
    <property type="entry name" value="FecR"/>
    <property type="match status" value="1"/>
</dbReference>
<evidence type="ECO:0000313" key="5">
    <source>
        <dbReference type="Proteomes" id="UP000646484"/>
    </source>
</evidence>
<keyword evidence="1" id="KW-1133">Transmembrane helix</keyword>
<keyword evidence="5" id="KW-1185">Reference proteome</keyword>
<dbReference type="Gene3D" id="3.55.50.30">
    <property type="match status" value="1"/>
</dbReference>
<proteinExistence type="predicted"/>
<gene>
    <name evidence="4" type="ORF">H8S64_17760</name>
</gene>
<comment type="caution">
    <text evidence="4">The sequence shown here is derived from an EMBL/GenBank/DDBJ whole genome shotgun (WGS) entry which is preliminary data.</text>
</comment>